<comment type="subunit">
    <text evidence="9">The complex comprises the extracytoplasmic solute receptor protein and the two transmembrane proteins.</text>
</comment>
<proteinExistence type="inferred from homology"/>
<feature type="transmembrane region" description="Helical" evidence="9">
    <location>
        <begin position="145"/>
        <end position="164"/>
    </location>
</feature>
<feature type="transmembrane region" description="Helical" evidence="9">
    <location>
        <begin position="31"/>
        <end position="51"/>
    </location>
</feature>
<evidence type="ECO:0000313" key="11">
    <source>
        <dbReference type="EMBL" id="ESR23725.1"/>
    </source>
</evidence>
<dbReference type="PANTHER" id="PTHR35011:SF2">
    <property type="entry name" value="2,3-DIKETO-L-GULONATE TRAP TRANSPORTER SMALL PERMEASE PROTEIN YIAM"/>
    <property type="match status" value="1"/>
</dbReference>
<keyword evidence="6 9" id="KW-1133">Transmembrane helix</keyword>
<dbReference type="InterPro" id="IPR007387">
    <property type="entry name" value="TRAP_DctQ"/>
</dbReference>
<dbReference type="GO" id="GO:0022857">
    <property type="term" value="F:transmembrane transporter activity"/>
    <property type="evidence" value="ECO:0007669"/>
    <property type="project" value="UniProtKB-UniRule"/>
</dbReference>
<protein>
    <recommendedName>
        <fullName evidence="9">TRAP transporter small permease protein</fullName>
    </recommendedName>
</protein>
<sequence>MSAAAPAGAARTGGALGVLRLLDRVVTAAEATLMVASLALSVGFLVADIVLRVAANVALPWAAEATRYAIVWLVFIGGSRAARTGAHITIDAVPEFLPERPARLVLTAGLVVSSLSCAVLAWYGVALVRQMMNFRQLSPSLEIPMWWVYLALPIGFALMAIRFAQAAFAPRATGHAGSAA</sequence>
<organism evidence="11 12">
    <name type="scientific">Lutibaculum baratangense AMV1</name>
    <dbReference type="NCBI Taxonomy" id="631454"/>
    <lineage>
        <taxon>Bacteria</taxon>
        <taxon>Pseudomonadati</taxon>
        <taxon>Pseudomonadota</taxon>
        <taxon>Alphaproteobacteria</taxon>
        <taxon>Hyphomicrobiales</taxon>
        <taxon>Tepidamorphaceae</taxon>
        <taxon>Lutibaculum</taxon>
    </lineage>
</organism>
<accession>V4RKE3</accession>
<dbReference type="InterPro" id="IPR055348">
    <property type="entry name" value="DctQ"/>
</dbReference>
<feature type="domain" description="Tripartite ATP-independent periplasmic transporters DctQ component" evidence="10">
    <location>
        <begin position="43"/>
        <end position="168"/>
    </location>
</feature>
<keyword evidence="7 9" id="KW-0472">Membrane</keyword>
<evidence type="ECO:0000256" key="9">
    <source>
        <dbReference type="RuleBase" id="RU369079"/>
    </source>
</evidence>
<evidence type="ECO:0000256" key="3">
    <source>
        <dbReference type="ARBA" id="ARBA00022475"/>
    </source>
</evidence>
<feature type="transmembrane region" description="Helical" evidence="9">
    <location>
        <begin position="104"/>
        <end position="125"/>
    </location>
</feature>
<reference evidence="11 12" key="1">
    <citation type="journal article" date="2014" name="Genome Announc.">
        <title>Draft Genome Sequence of Lutibaculum baratangense Strain AMV1T, Isolated from a Mud Volcano in Andamans, India.</title>
        <authorList>
            <person name="Singh A."/>
            <person name="Sreenivas A."/>
            <person name="Sathyanarayana Reddy G."/>
            <person name="Pinnaka A.K."/>
            <person name="Shivaji S."/>
        </authorList>
    </citation>
    <scope>NUCLEOTIDE SEQUENCE [LARGE SCALE GENOMIC DNA]</scope>
    <source>
        <strain evidence="11 12">AMV1</strain>
    </source>
</reference>
<dbReference type="PANTHER" id="PTHR35011">
    <property type="entry name" value="2,3-DIKETO-L-GULONATE TRAP TRANSPORTER SMALL PERMEASE PROTEIN YIAM"/>
    <property type="match status" value="1"/>
</dbReference>
<dbReference type="eggNOG" id="COG3090">
    <property type="taxonomic scope" value="Bacteria"/>
</dbReference>
<dbReference type="STRING" id="631454.N177_2955"/>
<evidence type="ECO:0000256" key="6">
    <source>
        <dbReference type="ARBA" id="ARBA00022989"/>
    </source>
</evidence>
<comment type="caution">
    <text evidence="9">Lacks conserved residue(s) required for the propagation of feature annotation.</text>
</comment>
<dbReference type="EMBL" id="AWXZ01000038">
    <property type="protein sequence ID" value="ESR23725.1"/>
    <property type="molecule type" value="Genomic_DNA"/>
</dbReference>
<evidence type="ECO:0000256" key="2">
    <source>
        <dbReference type="ARBA" id="ARBA00022448"/>
    </source>
</evidence>
<keyword evidence="12" id="KW-1185">Reference proteome</keyword>
<comment type="similarity">
    <text evidence="8 9">Belongs to the TRAP transporter small permease family.</text>
</comment>
<keyword evidence="4 9" id="KW-0997">Cell inner membrane</keyword>
<keyword evidence="2 9" id="KW-0813">Transport</keyword>
<dbReference type="AlphaFoldDB" id="V4RKE3"/>
<dbReference type="GO" id="GO:0015740">
    <property type="term" value="P:C4-dicarboxylate transport"/>
    <property type="evidence" value="ECO:0007669"/>
    <property type="project" value="TreeGrafter"/>
</dbReference>
<evidence type="ECO:0000259" key="10">
    <source>
        <dbReference type="Pfam" id="PF04290"/>
    </source>
</evidence>
<comment type="subcellular location">
    <subcellularLocation>
        <location evidence="1 9">Cell inner membrane</location>
        <topology evidence="1 9">Multi-pass membrane protein</topology>
    </subcellularLocation>
</comment>
<keyword evidence="3" id="KW-1003">Cell membrane</keyword>
<evidence type="ECO:0000313" key="12">
    <source>
        <dbReference type="Proteomes" id="UP000017819"/>
    </source>
</evidence>
<dbReference type="RefSeq" id="WP_023433078.1">
    <property type="nucleotide sequence ID" value="NZ_AWXZ01000038.1"/>
</dbReference>
<dbReference type="OrthoDB" id="7843639at2"/>
<evidence type="ECO:0000256" key="1">
    <source>
        <dbReference type="ARBA" id="ARBA00004429"/>
    </source>
</evidence>
<evidence type="ECO:0000256" key="5">
    <source>
        <dbReference type="ARBA" id="ARBA00022692"/>
    </source>
</evidence>
<keyword evidence="5 9" id="KW-0812">Transmembrane</keyword>
<name>V4RKE3_9HYPH</name>
<evidence type="ECO:0000256" key="8">
    <source>
        <dbReference type="ARBA" id="ARBA00038436"/>
    </source>
</evidence>
<comment type="caution">
    <text evidence="11">The sequence shown here is derived from an EMBL/GenBank/DDBJ whole genome shotgun (WGS) entry which is preliminary data.</text>
</comment>
<dbReference type="Proteomes" id="UP000017819">
    <property type="component" value="Unassembled WGS sequence"/>
</dbReference>
<evidence type="ECO:0000256" key="7">
    <source>
        <dbReference type="ARBA" id="ARBA00023136"/>
    </source>
</evidence>
<gene>
    <name evidence="11" type="ORF">N177_2955</name>
</gene>
<dbReference type="Pfam" id="PF04290">
    <property type="entry name" value="DctQ"/>
    <property type="match status" value="1"/>
</dbReference>
<comment type="function">
    <text evidence="9">Part of the tripartite ATP-independent periplasmic (TRAP) transport system.</text>
</comment>
<evidence type="ECO:0000256" key="4">
    <source>
        <dbReference type="ARBA" id="ARBA00022519"/>
    </source>
</evidence>
<dbReference type="GO" id="GO:0005886">
    <property type="term" value="C:plasma membrane"/>
    <property type="evidence" value="ECO:0007669"/>
    <property type="project" value="UniProtKB-SubCell"/>
</dbReference>